<proteinExistence type="inferred from homology"/>
<evidence type="ECO:0000256" key="30">
    <source>
        <dbReference type="RuleBase" id="RU004466"/>
    </source>
</evidence>
<evidence type="ECO:0000256" key="18">
    <source>
        <dbReference type="ARBA" id="ARBA00023166"/>
    </source>
</evidence>
<evidence type="ECO:0000256" key="26">
    <source>
        <dbReference type="ARBA" id="ARBA00034546"/>
    </source>
</evidence>
<keyword evidence="9" id="KW-0444">Lipid biosynthesis</keyword>
<evidence type="ECO:0000256" key="4">
    <source>
        <dbReference type="ARBA" id="ARBA00005035"/>
    </source>
</evidence>
<dbReference type="InterPro" id="IPR033749">
    <property type="entry name" value="Polyprenyl_synt_CS"/>
</dbReference>
<dbReference type="GO" id="GO:0006695">
    <property type="term" value="P:cholesterol biosynthetic process"/>
    <property type="evidence" value="ECO:0007669"/>
    <property type="project" value="UniProtKB-KW"/>
</dbReference>
<dbReference type="SUPFAM" id="SSF48576">
    <property type="entry name" value="Terpenoid synthases"/>
    <property type="match status" value="1"/>
</dbReference>
<evidence type="ECO:0000256" key="19">
    <source>
        <dbReference type="ARBA" id="ARBA00023221"/>
    </source>
</evidence>
<evidence type="ECO:0000256" key="1">
    <source>
        <dbReference type="ARBA" id="ARBA00001946"/>
    </source>
</evidence>
<evidence type="ECO:0000256" key="11">
    <source>
        <dbReference type="ARBA" id="ARBA00022679"/>
    </source>
</evidence>
<dbReference type="GO" id="GO:0005777">
    <property type="term" value="C:peroxisome"/>
    <property type="evidence" value="ECO:0007669"/>
    <property type="project" value="UniProtKB-ARBA"/>
</dbReference>
<dbReference type="Proteomes" id="UP000504602">
    <property type="component" value="Unplaced"/>
</dbReference>
<keyword evidence="19" id="KW-0753">Steroid metabolism</keyword>
<comment type="pathway">
    <text evidence="3">Isoprenoid biosynthesis; geranyl diphosphate biosynthesis; geranyl diphosphate from dimethylallyl diphosphate and isopentenyl diphosphate: step 1/1.</text>
</comment>
<evidence type="ECO:0000256" key="25">
    <source>
        <dbReference type="ARBA" id="ARBA00032873"/>
    </source>
</evidence>
<dbReference type="InParanoid" id="A0A6I9ZDN6"/>
<dbReference type="InterPro" id="IPR000092">
    <property type="entry name" value="Polyprenyl_synt"/>
</dbReference>
<evidence type="ECO:0000256" key="10">
    <source>
        <dbReference type="ARBA" id="ARBA00022548"/>
    </source>
</evidence>
<evidence type="ECO:0000313" key="31">
    <source>
        <dbReference type="Proteomes" id="UP000504602"/>
    </source>
</evidence>
<evidence type="ECO:0000256" key="29">
    <source>
        <dbReference type="ARBA" id="ARBA00053104"/>
    </source>
</evidence>
<evidence type="ECO:0000256" key="23">
    <source>
        <dbReference type="ARBA" id="ARBA00032424"/>
    </source>
</evidence>
<dbReference type="InterPro" id="IPR008949">
    <property type="entry name" value="Isoprenoid_synthase_dom_sf"/>
</dbReference>
<evidence type="ECO:0000256" key="3">
    <source>
        <dbReference type="ARBA" id="ARBA00004932"/>
    </source>
</evidence>
<keyword evidence="12" id="KW-0479">Metal-binding</keyword>
<comment type="subcellular location">
    <subcellularLocation>
        <location evidence="2">Cytoplasm</location>
    </subcellularLocation>
</comment>
<keyword evidence="14" id="KW-0460">Magnesium</keyword>
<evidence type="ECO:0000256" key="21">
    <source>
        <dbReference type="ARBA" id="ARBA00023278"/>
    </source>
</evidence>
<keyword evidence="17" id="KW-0443">Lipid metabolism</keyword>
<evidence type="ECO:0000256" key="13">
    <source>
        <dbReference type="ARBA" id="ARBA00022778"/>
    </source>
</evidence>
<evidence type="ECO:0000256" key="20">
    <source>
        <dbReference type="ARBA" id="ARBA00023229"/>
    </source>
</evidence>
<evidence type="ECO:0000256" key="24">
    <source>
        <dbReference type="ARBA" id="ARBA00032448"/>
    </source>
</evidence>
<dbReference type="PANTHER" id="PTHR11525:SF0">
    <property type="entry name" value="FARNESYL PYROPHOSPHATE SYNTHASE"/>
    <property type="match status" value="1"/>
</dbReference>
<evidence type="ECO:0000256" key="28">
    <source>
        <dbReference type="ARBA" id="ARBA00049399"/>
    </source>
</evidence>
<dbReference type="SFLD" id="SFLDS00005">
    <property type="entry name" value="Isoprenoid_Synthase_Type_I"/>
    <property type="match status" value="1"/>
</dbReference>
<dbReference type="CDD" id="cd00685">
    <property type="entry name" value="Trans_IPPS_HT"/>
    <property type="match status" value="1"/>
</dbReference>
<dbReference type="CTD" id="2224"/>
<name>A0A6I9ZDN6_GEOFO</name>
<comment type="cofactor">
    <cofactor evidence="1">
        <name>Mg(2+)</name>
        <dbReference type="ChEBI" id="CHEBI:18420"/>
    </cofactor>
</comment>
<evidence type="ECO:0000256" key="2">
    <source>
        <dbReference type="ARBA" id="ARBA00004496"/>
    </source>
</evidence>
<dbReference type="InterPro" id="IPR039702">
    <property type="entry name" value="FPS1-like"/>
</dbReference>
<keyword evidence="8" id="KW-0963">Cytoplasm</keyword>
<dbReference type="GO" id="GO:0005759">
    <property type="term" value="C:mitochondrial matrix"/>
    <property type="evidence" value="ECO:0007669"/>
    <property type="project" value="UniProtKB-ARBA"/>
</dbReference>
<evidence type="ECO:0000256" key="16">
    <source>
        <dbReference type="ARBA" id="ARBA00022990"/>
    </source>
</evidence>
<evidence type="ECO:0000256" key="9">
    <source>
        <dbReference type="ARBA" id="ARBA00022516"/>
    </source>
</evidence>
<organism evidence="31 32">
    <name type="scientific">Geospiza fortis</name>
    <name type="common">Medium ground-finch</name>
    <dbReference type="NCBI Taxonomy" id="48883"/>
    <lineage>
        <taxon>Eukaryota</taxon>
        <taxon>Metazoa</taxon>
        <taxon>Chordata</taxon>
        <taxon>Craniata</taxon>
        <taxon>Vertebrata</taxon>
        <taxon>Euteleostomi</taxon>
        <taxon>Archelosauria</taxon>
        <taxon>Archosauria</taxon>
        <taxon>Dinosauria</taxon>
        <taxon>Saurischia</taxon>
        <taxon>Theropoda</taxon>
        <taxon>Coelurosauria</taxon>
        <taxon>Aves</taxon>
        <taxon>Neognathae</taxon>
        <taxon>Neoaves</taxon>
        <taxon>Telluraves</taxon>
        <taxon>Australaves</taxon>
        <taxon>Passeriformes</taxon>
        <taxon>Thraupidae</taxon>
        <taxon>Geospiza</taxon>
    </lineage>
</organism>
<dbReference type="KEGG" id="gfr:102042593"/>
<dbReference type="EC" id="2.5.1.1" evidence="7"/>
<comment type="similarity">
    <text evidence="5 30">Belongs to the FPP/GGPP synthase family.</text>
</comment>
<sequence length="278" mass="32022">MATFRRLAGPERQDPESLRCALAVGWCIELFQAFFLVADDIMDASLTRRGQLCWYKKEGIGLDAINDAFLLESSVYRLLRRYCGQQPYYLHLLELFLQTCASFRPKEELKLGLGSALYKAIVKYKTAFYSFYLPVAAAMYMAGIDGKEEHEDAKAILLEMGEFFQIQDDFLDCYGDPALTGKVGTDIQDNKCSWLVVQCLQRATPQQRQILEENYGSKEPQKVAKVKELYDALGMQAAFREYEESSYGRLQELIGRHARRLPRDIFLDLAHKIYKRQK</sequence>
<comment type="catalytic activity">
    <reaction evidence="27">
        <text>isopentenyl diphosphate + dimethylallyl diphosphate = (2E)-geranyl diphosphate + diphosphate</text>
        <dbReference type="Rhea" id="RHEA:22408"/>
        <dbReference type="ChEBI" id="CHEBI:33019"/>
        <dbReference type="ChEBI" id="CHEBI:57623"/>
        <dbReference type="ChEBI" id="CHEBI:58057"/>
        <dbReference type="ChEBI" id="CHEBI:128769"/>
        <dbReference type="EC" id="2.5.1.1"/>
    </reaction>
</comment>
<keyword evidence="13" id="KW-0756">Sterol biosynthesis</keyword>
<keyword evidence="11 30" id="KW-0808">Transferase</keyword>
<dbReference type="GO" id="GO:0045337">
    <property type="term" value="P:farnesyl diphosphate biosynthetic process"/>
    <property type="evidence" value="ECO:0007669"/>
    <property type="project" value="TreeGrafter"/>
</dbReference>
<dbReference type="FunFam" id="1.10.600.10:FF:000052">
    <property type="entry name" value="Farnesyl pyrophosphate synthase"/>
    <property type="match status" value="1"/>
</dbReference>
<dbReference type="GO" id="GO:0046872">
    <property type="term" value="F:metal ion binding"/>
    <property type="evidence" value="ECO:0007669"/>
    <property type="project" value="UniProtKB-KW"/>
</dbReference>
<evidence type="ECO:0000256" key="12">
    <source>
        <dbReference type="ARBA" id="ARBA00022723"/>
    </source>
</evidence>
<dbReference type="GeneID" id="102042593"/>
<evidence type="ECO:0000256" key="22">
    <source>
        <dbReference type="ARBA" id="ARBA00032380"/>
    </source>
</evidence>
<dbReference type="Gene3D" id="1.10.600.10">
    <property type="entry name" value="Farnesyl Diphosphate Synthase"/>
    <property type="match status" value="1"/>
</dbReference>
<comment type="function">
    <text evidence="29">Key enzyme in isoprenoid biosynthesis which catalyzes the formation of farnesyl diphosphate (FPP), a precursor for several classes of essential metabolites including sterols, dolichols, carotenoids, and ubiquinones. FPP also serves as substrate for protein farnesylation and geranylgeranylation. Catalyzes the sequential condensation of isopentenyl pyrophosphate with the allylic pyrophosphates, dimethylallyl pyrophosphate, and then with the resultant geranylpyrophosphate to the ultimate product farnesyl pyrophosphate.</text>
</comment>
<accession>A0A6I9ZDN6</accession>
<keyword evidence="13" id="KW-0152">Cholesterol biosynthesis</keyword>
<evidence type="ECO:0000256" key="14">
    <source>
        <dbReference type="ARBA" id="ARBA00022842"/>
    </source>
</evidence>
<evidence type="ECO:0000256" key="27">
    <source>
        <dbReference type="ARBA" id="ARBA00049291"/>
    </source>
</evidence>
<dbReference type="PROSITE" id="PS00444">
    <property type="entry name" value="POLYPRENYL_SYNTHASE_2"/>
    <property type="match status" value="1"/>
</dbReference>
<gene>
    <name evidence="32" type="primary">FDPS</name>
</gene>
<keyword evidence="18" id="KW-1207">Sterol metabolism</keyword>
<evidence type="ECO:0000256" key="6">
    <source>
        <dbReference type="ARBA" id="ARBA00012439"/>
    </source>
</evidence>
<evidence type="ECO:0000256" key="15">
    <source>
        <dbReference type="ARBA" id="ARBA00022955"/>
    </source>
</evidence>
<evidence type="ECO:0000313" key="32">
    <source>
        <dbReference type="RefSeq" id="XP_014166234.2"/>
    </source>
</evidence>
<dbReference type="PANTHER" id="PTHR11525">
    <property type="entry name" value="FARNESYL-PYROPHOSPHATE SYNTHETASE"/>
    <property type="match status" value="1"/>
</dbReference>
<dbReference type="Pfam" id="PF00348">
    <property type="entry name" value="polyprenyl_synt"/>
    <property type="match status" value="1"/>
</dbReference>
<dbReference type="AlphaFoldDB" id="A0A6I9ZDN6"/>
<keyword evidence="10" id="KW-0153">Cholesterol metabolism</keyword>
<dbReference type="PROSITE" id="PS00723">
    <property type="entry name" value="POLYPRENYL_SYNTHASE_1"/>
    <property type="match status" value="1"/>
</dbReference>
<dbReference type="EC" id="2.5.1.10" evidence="6"/>
<evidence type="ECO:0000256" key="7">
    <source>
        <dbReference type="ARBA" id="ARBA00012833"/>
    </source>
</evidence>
<keyword evidence="31" id="KW-1185">Reference proteome</keyword>
<keyword evidence="15" id="KW-0752">Steroid biosynthesis</keyword>
<evidence type="ECO:0000256" key="5">
    <source>
        <dbReference type="ARBA" id="ARBA00006706"/>
    </source>
</evidence>
<dbReference type="FunCoup" id="A0A6I9ZDN6">
    <property type="interactions" value="543"/>
</dbReference>
<protein>
    <recommendedName>
        <fullName evidence="26">Farnesyl pyrophosphate synthase</fullName>
        <ecNumber evidence="7">2.5.1.1</ecNumber>
        <ecNumber evidence="6">2.5.1.10</ecNumber>
    </recommendedName>
    <alternativeName>
        <fullName evidence="25">(2E,6E)-farnesyl diphosphate synthase</fullName>
    </alternativeName>
    <alternativeName>
        <fullName evidence="24">Dimethylallyltranstransferase</fullName>
    </alternativeName>
    <alternativeName>
        <fullName evidence="23">Farnesyl diphosphate synthase</fullName>
    </alternativeName>
    <alternativeName>
        <fullName evidence="22">Geranyltranstransferase</fullName>
    </alternativeName>
</protein>
<reference evidence="32" key="1">
    <citation type="submission" date="2025-08" db="UniProtKB">
        <authorList>
            <consortium name="RefSeq"/>
        </authorList>
    </citation>
    <scope>IDENTIFICATION</scope>
</reference>
<comment type="catalytic activity">
    <reaction evidence="28">
        <text>isopentenyl diphosphate + (2E)-geranyl diphosphate = (2E,6E)-farnesyl diphosphate + diphosphate</text>
        <dbReference type="Rhea" id="RHEA:19361"/>
        <dbReference type="ChEBI" id="CHEBI:33019"/>
        <dbReference type="ChEBI" id="CHEBI:58057"/>
        <dbReference type="ChEBI" id="CHEBI:128769"/>
        <dbReference type="ChEBI" id="CHEBI:175763"/>
        <dbReference type="EC" id="2.5.1.10"/>
    </reaction>
</comment>
<dbReference type="OrthoDB" id="10257492at2759"/>
<evidence type="ECO:0000256" key="8">
    <source>
        <dbReference type="ARBA" id="ARBA00022490"/>
    </source>
</evidence>
<evidence type="ECO:0000256" key="17">
    <source>
        <dbReference type="ARBA" id="ARBA00023098"/>
    </source>
</evidence>
<dbReference type="RefSeq" id="XP_014166234.2">
    <property type="nucleotide sequence ID" value="XM_014310759.2"/>
</dbReference>
<dbReference type="GO" id="GO:0004337">
    <property type="term" value="F:(2E,6E)-farnesyl diphosphate synthase activity"/>
    <property type="evidence" value="ECO:0007669"/>
    <property type="project" value="UniProtKB-EC"/>
</dbReference>
<keyword evidence="16" id="KW-0007">Acetylation</keyword>
<comment type="pathway">
    <text evidence="4">Isoprenoid biosynthesis; farnesyl diphosphate biosynthesis; farnesyl diphosphate from geranyl diphosphate and isopentenyl diphosphate: step 1/1.</text>
</comment>
<dbReference type="GO" id="GO:0004161">
    <property type="term" value="F:dimethylallyltranstransferase activity"/>
    <property type="evidence" value="ECO:0007669"/>
    <property type="project" value="UniProtKB-EC"/>
</dbReference>
<keyword evidence="21" id="KW-0379">Hydroxylation</keyword>
<keyword evidence="20" id="KW-0414">Isoprene biosynthesis</keyword>